<organism evidence="2 3">
    <name type="scientific">Parathielavia hyrcaniae</name>
    <dbReference type="NCBI Taxonomy" id="113614"/>
    <lineage>
        <taxon>Eukaryota</taxon>
        <taxon>Fungi</taxon>
        <taxon>Dikarya</taxon>
        <taxon>Ascomycota</taxon>
        <taxon>Pezizomycotina</taxon>
        <taxon>Sordariomycetes</taxon>
        <taxon>Sordariomycetidae</taxon>
        <taxon>Sordariales</taxon>
        <taxon>Chaetomiaceae</taxon>
        <taxon>Parathielavia</taxon>
    </lineage>
</organism>
<evidence type="ECO:0000256" key="1">
    <source>
        <dbReference type="SAM" id="MobiDB-lite"/>
    </source>
</evidence>
<reference evidence="2" key="2">
    <citation type="submission" date="2023-05" db="EMBL/GenBank/DDBJ databases">
        <authorList>
            <consortium name="Lawrence Berkeley National Laboratory"/>
            <person name="Steindorff A."/>
            <person name="Hensen N."/>
            <person name="Bonometti L."/>
            <person name="Westerberg I."/>
            <person name="Brannstrom I.O."/>
            <person name="Guillou S."/>
            <person name="Cros-Aarteil S."/>
            <person name="Calhoun S."/>
            <person name="Haridas S."/>
            <person name="Kuo A."/>
            <person name="Mondo S."/>
            <person name="Pangilinan J."/>
            <person name="Riley R."/>
            <person name="Labutti K."/>
            <person name="Andreopoulos B."/>
            <person name="Lipzen A."/>
            <person name="Chen C."/>
            <person name="Yanf M."/>
            <person name="Daum C."/>
            <person name="Ng V."/>
            <person name="Clum A."/>
            <person name="Ohm R."/>
            <person name="Martin F."/>
            <person name="Silar P."/>
            <person name="Natvig D."/>
            <person name="Lalanne C."/>
            <person name="Gautier V."/>
            <person name="Ament-Velasquez S.L."/>
            <person name="Kruys A."/>
            <person name="Hutchinson M.I."/>
            <person name="Powell A.J."/>
            <person name="Barry K."/>
            <person name="Miller A.N."/>
            <person name="Grigoriev I.V."/>
            <person name="Debuchy R."/>
            <person name="Gladieux P."/>
            <person name="Thoren M.H."/>
            <person name="Johannesson H."/>
        </authorList>
    </citation>
    <scope>NUCLEOTIDE SEQUENCE</scope>
    <source>
        <strain evidence="2">CBS 757.83</strain>
    </source>
</reference>
<evidence type="ECO:0000313" key="3">
    <source>
        <dbReference type="Proteomes" id="UP001305647"/>
    </source>
</evidence>
<evidence type="ECO:0000313" key="2">
    <source>
        <dbReference type="EMBL" id="KAK4097208.1"/>
    </source>
</evidence>
<keyword evidence="3" id="KW-1185">Reference proteome</keyword>
<sequence length="97" mass="11021">MLLSPTPRQRFFLRHCVSIPPTRPPPRSSPAYHTQRLFWWLLTCWTRATCLTRNHIYSGMQTTMTIPTTSTPPPAPSNPPSHQQLATGTQGLQTRIP</sequence>
<feature type="region of interest" description="Disordered" evidence="1">
    <location>
        <begin position="63"/>
        <end position="97"/>
    </location>
</feature>
<dbReference type="AlphaFoldDB" id="A0AAN6PSZ7"/>
<protein>
    <submittedName>
        <fullName evidence="2">Uncharacterized protein</fullName>
    </submittedName>
</protein>
<name>A0AAN6PSZ7_9PEZI</name>
<feature type="compositionally biased region" description="Low complexity" evidence="1">
    <location>
        <begin position="80"/>
        <end position="97"/>
    </location>
</feature>
<feature type="compositionally biased region" description="Pro residues" evidence="1">
    <location>
        <begin position="70"/>
        <end position="79"/>
    </location>
</feature>
<reference evidence="2" key="1">
    <citation type="journal article" date="2023" name="Mol. Phylogenet. Evol.">
        <title>Genome-scale phylogeny and comparative genomics of the fungal order Sordariales.</title>
        <authorList>
            <person name="Hensen N."/>
            <person name="Bonometti L."/>
            <person name="Westerberg I."/>
            <person name="Brannstrom I.O."/>
            <person name="Guillou S."/>
            <person name="Cros-Aarteil S."/>
            <person name="Calhoun S."/>
            <person name="Haridas S."/>
            <person name="Kuo A."/>
            <person name="Mondo S."/>
            <person name="Pangilinan J."/>
            <person name="Riley R."/>
            <person name="LaButti K."/>
            <person name="Andreopoulos B."/>
            <person name="Lipzen A."/>
            <person name="Chen C."/>
            <person name="Yan M."/>
            <person name="Daum C."/>
            <person name="Ng V."/>
            <person name="Clum A."/>
            <person name="Steindorff A."/>
            <person name="Ohm R.A."/>
            <person name="Martin F."/>
            <person name="Silar P."/>
            <person name="Natvig D.O."/>
            <person name="Lalanne C."/>
            <person name="Gautier V."/>
            <person name="Ament-Velasquez S.L."/>
            <person name="Kruys A."/>
            <person name="Hutchinson M.I."/>
            <person name="Powell A.J."/>
            <person name="Barry K."/>
            <person name="Miller A.N."/>
            <person name="Grigoriev I.V."/>
            <person name="Debuchy R."/>
            <person name="Gladieux P."/>
            <person name="Hiltunen Thoren M."/>
            <person name="Johannesson H."/>
        </authorList>
    </citation>
    <scope>NUCLEOTIDE SEQUENCE</scope>
    <source>
        <strain evidence="2">CBS 757.83</strain>
    </source>
</reference>
<dbReference type="Proteomes" id="UP001305647">
    <property type="component" value="Unassembled WGS sequence"/>
</dbReference>
<gene>
    <name evidence="2" type="ORF">N658DRAFT_296635</name>
</gene>
<dbReference type="EMBL" id="MU863681">
    <property type="protein sequence ID" value="KAK4097208.1"/>
    <property type="molecule type" value="Genomic_DNA"/>
</dbReference>
<proteinExistence type="predicted"/>
<comment type="caution">
    <text evidence="2">The sequence shown here is derived from an EMBL/GenBank/DDBJ whole genome shotgun (WGS) entry which is preliminary data.</text>
</comment>
<accession>A0AAN6PSZ7</accession>